<keyword evidence="2" id="KW-1185">Reference proteome</keyword>
<accession>A0AAV5CT18</accession>
<gene>
    <name evidence="1" type="primary">ga18567</name>
    <name evidence="1" type="ORF">PR202_ga18567</name>
</gene>
<dbReference type="EMBL" id="BQKI01000009">
    <property type="protein sequence ID" value="GJN01310.1"/>
    <property type="molecule type" value="Genomic_DNA"/>
</dbReference>
<reference evidence="1" key="1">
    <citation type="journal article" date="2018" name="DNA Res.">
        <title>Multiple hybrid de novo genome assembly of finger millet, an orphan allotetraploid crop.</title>
        <authorList>
            <person name="Hatakeyama M."/>
            <person name="Aluri S."/>
            <person name="Balachadran M.T."/>
            <person name="Sivarajan S.R."/>
            <person name="Patrignani A."/>
            <person name="Gruter S."/>
            <person name="Poveda L."/>
            <person name="Shimizu-Inatsugi R."/>
            <person name="Baeten J."/>
            <person name="Francoijs K.J."/>
            <person name="Nataraja K.N."/>
            <person name="Reddy Y.A.N."/>
            <person name="Phadnis S."/>
            <person name="Ravikumar R.L."/>
            <person name="Schlapbach R."/>
            <person name="Sreeman S.M."/>
            <person name="Shimizu K.K."/>
        </authorList>
    </citation>
    <scope>NUCLEOTIDE SEQUENCE</scope>
</reference>
<sequence>MMLSGAELSASNSSLPDFLGKKSKYVRMDDVLPQEQDEGEDGGVRVHRSQSSRRYVLACSIFASLNSVLLGYGKPLSDLGSSWLVHAADEL</sequence>
<name>A0AAV5CT18_ELECO</name>
<evidence type="ECO:0000313" key="1">
    <source>
        <dbReference type="EMBL" id="GJN01310.1"/>
    </source>
</evidence>
<reference evidence="1" key="2">
    <citation type="submission" date="2021-12" db="EMBL/GenBank/DDBJ databases">
        <title>Resequencing data analysis of finger millet.</title>
        <authorList>
            <person name="Hatakeyama M."/>
            <person name="Aluri S."/>
            <person name="Balachadran M.T."/>
            <person name="Sivarajan S.R."/>
            <person name="Poveda L."/>
            <person name="Shimizu-Inatsugi R."/>
            <person name="Schlapbach R."/>
            <person name="Sreeman S.M."/>
            <person name="Shimizu K.K."/>
        </authorList>
    </citation>
    <scope>NUCLEOTIDE SEQUENCE</scope>
</reference>
<protein>
    <submittedName>
        <fullName evidence="1">Uncharacterized protein</fullName>
    </submittedName>
</protein>
<dbReference type="Proteomes" id="UP001054889">
    <property type="component" value="Unassembled WGS sequence"/>
</dbReference>
<evidence type="ECO:0000313" key="2">
    <source>
        <dbReference type="Proteomes" id="UP001054889"/>
    </source>
</evidence>
<comment type="caution">
    <text evidence="1">The sequence shown here is derived from an EMBL/GenBank/DDBJ whole genome shotgun (WGS) entry which is preliminary data.</text>
</comment>
<dbReference type="AlphaFoldDB" id="A0AAV5CT18"/>
<proteinExistence type="predicted"/>
<organism evidence="1 2">
    <name type="scientific">Eleusine coracana subsp. coracana</name>
    <dbReference type="NCBI Taxonomy" id="191504"/>
    <lineage>
        <taxon>Eukaryota</taxon>
        <taxon>Viridiplantae</taxon>
        <taxon>Streptophyta</taxon>
        <taxon>Embryophyta</taxon>
        <taxon>Tracheophyta</taxon>
        <taxon>Spermatophyta</taxon>
        <taxon>Magnoliopsida</taxon>
        <taxon>Liliopsida</taxon>
        <taxon>Poales</taxon>
        <taxon>Poaceae</taxon>
        <taxon>PACMAD clade</taxon>
        <taxon>Chloridoideae</taxon>
        <taxon>Cynodonteae</taxon>
        <taxon>Eleusininae</taxon>
        <taxon>Eleusine</taxon>
    </lineage>
</organism>